<sequence>MAWRWVLDCDLGLCVADWRDVKQQMGLGLATAEETIVDGVPSEVIDRTTVEIIGREDRDFVRSRGWDLCGRMVIVKGVDDSATTGDFAGQGP</sequence>
<dbReference type="AlphaFoldDB" id="A0A5J5A3T3"/>
<name>A0A5J5A3T3_9ASTE</name>
<dbReference type="Proteomes" id="UP000325577">
    <property type="component" value="Linkage Group LG4"/>
</dbReference>
<gene>
    <name evidence="1" type="ORF">F0562_011139</name>
</gene>
<keyword evidence="2" id="KW-1185">Reference proteome</keyword>
<evidence type="ECO:0000313" key="1">
    <source>
        <dbReference type="EMBL" id="KAA8524716.1"/>
    </source>
</evidence>
<proteinExistence type="predicted"/>
<accession>A0A5J5A3T3</accession>
<protein>
    <submittedName>
        <fullName evidence="1">Uncharacterized protein</fullName>
    </submittedName>
</protein>
<dbReference type="EMBL" id="CM018047">
    <property type="protein sequence ID" value="KAA8524716.1"/>
    <property type="molecule type" value="Genomic_DNA"/>
</dbReference>
<organism evidence="1 2">
    <name type="scientific">Nyssa sinensis</name>
    <dbReference type="NCBI Taxonomy" id="561372"/>
    <lineage>
        <taxon>Eukaryota</taxon>
        <taxon>Viridiplantae</taxon>
        <taxon>Streptophyta</taxon>
        <taxon>Embryophyta</taxon>
        <taxon>Tracheophyta</taxon>
        <taxon>Spermatophyta</taxon>
        <taxon>Magnoliopsida</taxon>
        <taxon>eudicotyledons</taxon>
        <taxon>Gunneridae</taxon>
        <taxon>Pentapetalae</taxon>
        <taxon>asterids</taxon>
        <taxon>Cornales</taxon>
        <taxon>Nyssaceae</taxon>
        <taxon>Nyssa</taxon>
    </lineage>
</organism>
<evidence type="ECO:0000313" key="2">
    <source>
        <dbReference type="Proteomes" id="UP000325577"/>
    </source>
</evidence>
<reference evidence="1 2" key="1">
    <citation type="submission" date="2019-09" db="EMBL/GenBank/DDBJ databases">
        <title>A chromosome-level genome assembly of the Chinese tupelo Nyssa sinensis.</title>
        <authorList>
            <person name="Yang X."/>
            <person name="Kang M."/>
            <person name="Yang Y."/>
            <person name="Xiong H."/>
            <person name="Wang M."/>
            <person name="Zhang Z."/>
            <person name="Wang Z."/>
            <person name="Wu H."/>
            <person name="Ma T."/>
            <person name="Liu J."/>
            <person name="Xi Z."/>
        </authorList>
    </citation>
    <scope>NUCLEOTIDE SEQUENCE [LARGE SCALE GENOMIC DNA]</scope>
    <source>
        <strain evidence="1">J267</strain>
        <tissue evidence="1">Leaf</tissue>
    </source>
</reference>